<accession>A0A1X9MHW3</accession>
<reference evidence="1 2" key="1">
    <citation type="submission" date="2017-04" db="EMBL/GenBank/DDBJ databases">
        <title>Bacillus krulwichiae AM31D Genome sequencing and assembly.</title>
        <authorList>
            <person name="Krulwich T.A."/>
            <person name="Anastor L."/>
            <person name="Ehrlich R."/>
            <person name="Ehrlich G.D."/>
            <person name="Janto B."/>
        </authorList>
    </citation>
    <scope>NUCLEOTIDE SEQUENCE [LARGE SCALE GENOMIC DNA]</scope>
    <source>
        <strain evidence="1 2">AM31D</strain>
    </source>
</reference>
<keyword evidence="2" id="KW-1185">Reference proteome</keyword>
<dbReference type="STRING" id="199441.BkAM31D_21885"/>
<organism evidence="1 2">
    <name type="scientific">Halalkalibacter krulwichiae</name>
    <dbReference type="NCBI Taxonomy" id="199441"/>
    <lineage>
        <taxon>Bacteria</taxon>
        <taxon>Bacillati</taxon>
        <taxon>Bacillota</taxon>
        <taxon>Bacilli</taxon>
        <taxon>Bacillales</taxon>
        <taxon>Bacillaceae</taxon>
        <taxon>Halalkalibacter</taxon>
    </lineage>
</organism>
<evidence type="ECO:0000313" key="2">
    <source>
        <dbReference type="Proteomes" id="UP000193006"/>
    </source>
</evidence>
<dbReference type="AlphaFoldDB" id="A0A1X9MHW3"/>
<gene>
    <name evidence="1" type="ORF">BkAM31D_21885</name>
</gene>
<dbReference type="KEGG" id="bkw:BkAM31D_21885"/>
<name>A0A1X9MHW3_9BACI</name>
<dbReference type="EMBL" id="CP020814">
    <property type="protein sequence ID" value="ARK32294.1"/>
    <property type="molecule type" value="Genomic_DNA"/>
</dbReference>
<evidence type="ECO:0000313" key="1">
    <source>
        <dbReference type="EMBL" id="ARK32294.1"/>
    </source>
</evidence>
<dbReference type="RefSeq" id="WP_157076864.1">
    <property type="nucleotide sequence ID" value="NZ_CP020814.1"/>
</dbReference>
<sequence>MSAVKDIEKLTQKHLVKILEDAYKKGTESADLNSRQLVEEIATFLKPFVKSDQLER</sequence>
<protein>
    <submittedName>
        <fullName evidence="1">Uncharacterized protein</fullName>
    </submittedName>
</protein>
<dbReference type="InterPro" id="IPR058930">
    <property type="entry name" value="YwzD"/>
</dbReference>
<dbReference type="Proteomes" id="UP000193006">
    <property type="component" value="Chromosome"/>
</dbReference>
<dbReference type="Pfam" id="PF26162">
    <property type="entry name" value="YwzD"/>
    <property type="match status" value="1"/>
</dbReference>
<proteinExistence type="predicted"/>